<dbReference type="Pfam" id="PF19839">
    <property type="entry name" value="RHH_9"/>
    <property type="match status" value="1"/>
</dbReference>
<evidence type="ECO:0000256" key="1">
    <source>
        <dbReference type="SAM" id="Phobius"/>
    </source>
</evidence>
<gene>
    <name evidence="3" type="ORF">HJA_00355</name>
</gene>
<dbReference type="PROSITE" id="PS50222">
    <property type="entry name" value="EF_HAND_2"/>
    <property type="match status" value="1"/>
</dbReference>
<reference evidence="3 4" key="1">
    <citation type="journal article" date="2014" name="Antonie Van Leeuwenhoek">
        <title>Hyphomonas beringensis sp. nov. and Hyphomonas chukchiensis sp. nov., isolated from surface seawater of the Bering Sea and Chukchi Sea.</title>
        <authorList>
            <person name="Li C."/>
            <person name="Lai Q."/>
            <person name="Li G."/>
            <person name="Dong C."/>
            <person name="Wang J."/>
            <person name="Liao Y."/>
            <person name="Shao Z."/>
        </authorList>
    </citation>
    <scope>NUCLEOTIDE SEQUENCE [LARGE SCALE GENOMIC DNA]</scope>
    <source>
        <strain evidence="3 4">VP2</strain>
    </source>
</reference>
<protein>
    <recommendedName>
        <fullName evidence="2">EF-hand domain-containing protein</fullName>
    </recommendedName>
</protein>
<dbReference type="PROSITE" id="PS00018">
    <property type="entry name" value="EF_HAND_1"/>
    <property type="match status" value="3"/>
</dbReference>
<keyword evidence="1" id="KW-0812">Transmembrane</keyword>
<keyword evidence="4" id="KW-1185">Reference proteome</keyword>
<proteinExistence type="predicted"/>
<dbReference type="InterPro" id="IPR002048">
    <property type="entry name" value="EF_hand_dom"/>
</dbReference>
<evidence type="ECO:0000313" key="4">
    <source>
        <dbReference type="Proteomes" id="UP000024816"/>
    </source>
</evidence>
<dbReference type="Pfam" id="PF13202">
    <property type="entry name" value="EF-hand_5"/>
    <property type="match status" value="2"/>
</dbReference>
<keyword evidence="1" id="KW-0472">Membrane</keyword>
<dbReference type="OrthoDB" id="7631128at2"/>
<feature type="domain" description="EF-hand" evidence="2">
    <location>
        <begin position="244"/>
        <end position="272"/>
    </location>
</feature>
<keyword evidence="1" id="KW-1133">Transmembrane helix</keyword>
<dbReference type="GO" id="GO:0005509">
    <property type="term" value="F:calcium ion binding"/>
    <property type="evidence" value="ECO:0007669"/>
    <property type="project" value="InterPro"/>
</dbReference>
<dbReference type="PATRIC" id="fig|1280952.3.peg.71"/>
<comment type="caution">
    <text evidence="3">The sequence shown here is derived from an EMBL/GenBank/DDBJ whole genome shotgun (WGS) entry which is preliminary data.</text>
</comment>
<sequence length="272" mass="30041">MADQRRSKKTDKIEVRLSPETKQAFHETCEQQGETASGAIRRLIEEYVARFHQPMVARPIEAIRRTPWWVRAGGVAALVVGGASLSALPGRADDVPSWKVSFKAQDANADGRLTEREILEPYLPQSFDTMEAGDANRLRTRLTNMVHNQFLEQDTNADGEVTPEEFRLHYIADATLRFHRLDADQDGVIALKEFSAPTDNLARAFVAGMAAGLAFGQGDTAEEFAAATADQRWATGKTDEVPGEMALRIGQVFQSFDADVSGTITLEEFLAR</sequence>
<dbReference type="InterPro" id="IPR045559">
    <property type="entry name" value="RHH_9"/>
</dbReference>
<evidence type="ECO:0000259" key="2">
    <source>
        <dbReference type="PROSITE" id="PS50222"/>
    </source>
</evidence>
<feature type="transmembrane region" description="Helical" evidence="1">
    <location>
        <begin position="68"/>
        <end position="88"/>
    </location>
</feature>
<name>A0A059FKB7_9PROT</name>
<dbReference type="RefSeq" id="WP_035576871.1">
    <property type="nucleotide sequence ID" value="NZ_ARYJ01000001.1"/>
</dbReference>
<evidence type="ECO:0000313" key="3">
    <source>
        <dbReference type="EMBL" id="KCZ90943.1"/>
    </source>
</evidence>
<dbReference type="InterPro" id="IPR018247">
    <property type="entry name" value="EF_Hand_1_Ca_BS"/>
</dbReference>
<accession>A0A059FKB7</accession>
<dbReference type="Gene3D" id="1.10.238.10">
    <property type="entry name" value="EF-hand"/>
    <property type="match status" value="2"/>
</dbReference>
<dbReference type="AlphaFoldDB" id="A0A059FKB7"/>
<organism evidence="3 4">
    <name type="scientific">Hyphomonas jannaschiana VP2</name>
    <dbReference type="NCBI Taxonomy" id="1280952"/>
    <lineage>
        <taxon>Bacteria</taxon>
        <taxon>Pseudomonadati</taxon>
        <taxon>Pseudomonadota</taxon>
        <taxon>Alphaproteobacteria</taxon>
        <taxon>Hyphomonadales</taxon>
        <taxon>Hyphomonadaceae</taxon>
        <taxon>Hyphomonas</taxon>
    </lineage>
</organism>
<dbReference type="EMBL" id="ARYJ01000001">
    <property type="protein sequence ID" value="KCZ90943.1"/>
    <property type="molecule type" value="Genomic_DNA"/>
</dbReference>
<dbReference type="Proteomes" id="UP000024816">
    <property type="component" value="Unassembled WGS sequence"/>
</dbReference>
<dbReference type="InterPro" id="IPR011992">
    <property type="entry name" value="EF-hand-dom_pair"/>
</dbReference>
<dbReference type="SUPFAM" id="SSF47473">
    <property type="entry name" value="EF-hand"/>
    <property type="match status" value="1"/>
</dbReference>